<dbReference type="AlphaFoldDB" id="A0A316URB3"/>
<feature type="signal peptide" evidence="1">
    <location>
        <begin position="1"/>
        <end position="23"/>
    </location>
</feature>
<accession>A0A316URB3</accession>
<sequence length="533" mass="57282">MRTFALPLAAILGALCLTKLANAQGSMSSTDSTVTPADSLITAILATNQTEGVPDDAWPAQPVDATEVATNTSSVIARRAMINKGNIALQRRAPTPVGSATSPSGTAYQIISDGQDASNQYATAAVQMPAYLTYTVVTNATDASGNWNFAAARDACLKFCDRTPSCVTANLYKEYNNPLLDYTFSEKSNAKCALFGDVPELDQITNKGGQQLKKAPEPLTRIDSASVFTVPSRLDANPTVPGYTQTYGPINAANNDPGYMTYKLLTKNDPVACSKICDQTSGCVAFNTWRGVVNGDPRTYTCSLYRNYIDASTAKNFGDDVNKVKVTYSRGYVKSAVAAVQQCEVNNGMQGFKWEYYYRPNEVTKPDACPYDRDIVDLGDPSTAQTTGTAIGQRFEPYAGGSTFRPYGTNQDLESSLFTMLHTFYFKAPADGAYKFQLANVDDVARVWYGDVAKSGWRTTDADQTGRCAAPAAGDKVVTMKSGDYLPIRIAWTDGLPPGSFLFRVFSPAGQDMGISQFVRGSCDGSVAPFGSA</sequence>
<gene>
    <name evidence="3" type="ORF">BDZ90DRAFT_38408</name>
</gene>
<protein>
    <recommendedName>
        <fullName evidence="2">PA14 domain-containing protein</fullName>
    </recommendedName>
</protein>
<dbReference type="Proteomes" id="UP000245884">
    <property type="component" value="Unassembled WGS sequence"/>
</dbReference>
<evidence type="ECO:0000313" key="3">
    <source>
        <dbReference type="EMBL" id="PWN26413.1"/>
    </source>
</evidence>
<evidence type="ECO:0000256" key="1">
    <source>
        <dbReference type="SAM" id="SignalP"/>
    </source>
</evidence>
<evidence type="ECO:0000259" key="2">
    <source>
        <dbReference type="PROSITE" id="PS51820"/>
    </source>
</evidence>
<dbReference type="GeneID" id="37031364"/>
<dbReference type="OrthoDB" id="271448at2759"/>
<keyword evidence="1" id="KW-0732">Signal</keyword>
<dbReference type="RefSeq" id="XP_025361025.1">
    <property type="nucleotide sequence ID" value="XM_025509541.1"/>
</dbReference>
<dbReference type="Gene3D" id="2.60.120.1560">
    <property type="match status" value="1"/>
</dbReference>
<proteinExistence type="predicted"/>
<dbReference type="EMBL" id="KZ819671">
    <property type="protein sequence ID" value="PWN26413.1"/>
    <property type="molecule type" value="Genomic_DNA"/>
</dbReference>
<dbReference type="InterPro" id="IPR018871">
    <property type="entry name" value="GLEYA_adhesin_domain"/>
</dbReference>
<organism evidence="3 4">
    <name type="scientific">Jaminaea rosea</name>
    <dbReference type="NCBI Taxonomy" id="1569628"/>
    <lineage>
        <taxon>Eukaryota</taxon>
        <taxon>Fungi</taxon>
        <taxon>Dikarya</taxon>
        <taxon>Basidiomycota</taxon>
        <taxon>Ustilaginomycotina</taxon>
        <taxon>Exobasidiomycetes</taxon>
        <taxon>Microstromatales</taxon>
        <taxon>Microstromatales incertae sedis</taxon>
        <taxon>Jaminaea</taxon>
    </lineage>
</organism>
<dbReference type="STRING" id="1569628.A0A316URB3"/>
<feature type="chain" id="PRO_5016366107" description="PA14 domain-containing protein" evidence="1">
    <location>
        <begin position="24"/>
        <end position="533"/>
    </location>
</feature>
<keyword evidence="4" id="KW-1185">Reference proteome</keyword>
<feature type="domain" description="PA14" evidence="2">
    <location>
        <begin position="347"/>
        <end position="519"/>
    </location>
</feature>
<name>A0A316URB3_9BASI</name>
<dbReference type="PROSITE" id="PS51820">
    <property type="entry name" value="PA14"/>
    <property type="match status" value="1"/>
</dbReference>
<dbReference type="InterPro" id="IPR037524">
    <property type="entry name" value="PA14/GLEYA"/>
</dbReference>
<reference evidence="3 4" key="1">
    <citation type="journal article" date="2018" name="Mol. Biol. Evol.">
        <title>Broad Genomic Sampling Reveals a Smut Pathogenic Ancestry of the Fungal Clade Ustilaginomycotina.</title>
        <authorList>
            <person name="Kijpornyongpan T."/>
            <person name="Mondo S.J."/>
            <person name="Barry K."/>
            <person name="Sandor L."/>
            <person name="Lee J."/>
            <person name="Lipzen A."/>
            <person name="Pangilinan J."/>
            <person name="LaButti K."/>
            <person name="Hainaut M."/>
            <person name="Henrissat B."/>
            <person name="Grigoriev I.V."/>
            <person name="Spatafora J.W."/>
            <person name="Aime M.C."/>
        </authorList>
    </citation>
    <scope>NUCLEOTIDE SEQUENCE [LARGE SCALE GENOMIC DNA]</scope>
    <source>
        <strain evidence="3 4">MCA 5214</strain>
    </source>
</reference>
<evidence type="ECO:0000313" key="4">
    <source>
        <dbReference type="Proteomes" id="UP000245884"/>
    </source>
</evidence>
<dbReference type="Pfam" id="PF10528">
    <property type="entry name" value="GLEYA"/>
    <property type="match status" value="1"/>
</dbReference>